<evidence type="ECO:0000313" key="3">
    <source>
        <dbReference type="EMBL" id="SVA12585.1"/>
    </source>
</evidence>
<dbReference type="InterPro" id="IPR019734">
    <property type="entry name" value="TPR_rpt"/>
</dbReference>
<keyword evidence="1" id="KW-0677">Repeat</keyword>
<accession>A0A381T8U1</accession>
<evidence type="ECO:0000256" key="1">
    <source>
        <dbReference type="ARBA" id="ARBA00022737"/>
    </source>
</evidence>
<dbReference type="PANTHER" id="PTHR45586">
    <property type="entry name" value="TPR REPEAT-CONTAINING PROTEIN PA4667"/>
    <property type="match status" value="1"/>
</dbReference>
<dbReference type="InterPro" id="IPR051012">
    <property type="entry name" value="CellSynth/LPSAsmb/PSIAsmb"/>
</dbReference>
<dbReference type="Gene3D" id="1.25.40.10">
    <property type="entry name" value="Tetratricopeptide repeat domain"/>
    <property type="match status" value="2"/>
</dbReference>
<dbReference type="AlphaFoldDB" id="A0A381T8U1"/>
<dbReference type="InterPro" id="IPR011990">
    <property type="entry name" value="TPR-like_helical_dom_sf"/>
</dbReference>
<dbReference type="PANTHER" id="PTHR45586:SF1">
    <property type="entry name" value="LIPOPOLYSACCHARIDE ASSEMBLY PROTEIN B"/>
    <property type="match status" value="1"/>
</dbReference>
<sequence length="350" mass="39936">MDLIIVLTVLAITAAGGIFAYFTRRPKPRKNTDSLYTDALNAMVRGDSDGAMRLLRNVVRQDTDHLDAYLQLGDILREEGNPQQAIKVHHSLTVRPGLSENFRMHIHKSLAQDYMTVHDPVQARKEAEMILNIDKKDVWATEFLLDLAEKNKDWGQAAQLVKTLEKVKNETDITRLARFKVYEGMEKFESDDRFGAESCFQKAVSMAPNFGLPHLYLGNLFSENRDLVKAIDHWEQYALLDTKNGSLVYAKIEAALFDLGRFSEVEKFYQRALDKNPENLDALAKIANVLEEKGERNQALELVEDALNRYEDSVKLRLMKLKLSLQAIPPPQLAQQIDEIIETMTKESNQ</sequence>
<dbReference type="SMART" id="SM00028">
    <property type="entry name" value="TPR"/>
    <property type="match status" value="6"/>
</dbReference>
<protein>
    <submittedName>
        <fullName evidence="3">Uncharacterized protein</fullName>
    </submittedName>
</protein>
<evidence type="ECO:0000256" key="2">
    <source>
        <dbReference type="ARBA" id="ARBA00022803"/>
    </source>
</evidence>
<gene>
    <name evidence="3" type="ORF">METZ01_LOCUS65439</name>
</gene>
<dbReference type="Pfam" id="PF14559">
    <property type="entry name" value="TPR_19"/>
    <property type="match status" value="1"/>
</dbReference>
<proteinExistence type="predicted"/>
<dbReference type="Pfam" id="PF13429">
    <property type="entry name" value="TPR_15"/>
    <property type="match status" value="1"/>
</dbReference>
<reference evidence="3" key="1">
    <citation type="submission" date="2018-05" db="EMBL/GenBank/DDBJ databases">
        <authorList>
            <person name="Lanie J.A."/>
            <person name="Ng W.-L."/>
            <person name="Kazmierczak K.M."/>
            <person name="Andrzejewski T.M."/>
            <person name="Davidsen T.M."/>
            <person name="Wayne K.J."/>
            <person name="Tettelin H."/>
            <person name="Glass J.I."/>
            <person name="Rusch D."/>
            <person name="Podicherti R."/>
            <person name="Tsui H.-C.T."/>
            <person name="Winkler M.E."/>
        </authorList>
    </citation>
    <scope>NUCLEOTIDE SEQUENCE</scope>
</reference>
<keyword evidence="2" id="KW-0802">TPR repeat</keyword>
<dbReference type="PROSITE" id="PS50005">
    <property type="entry name" value="TPR"/>
    <property type="match status" value="1"/>
</dbReference>
<name>A0A381T8U1_9ZZZZ</name>
<dbReference type="EMBL" id="UINC01004205">
    <property type="protein sequence ID" value="SVA12585.1"/>
    <property type="molecule type" value="Genomic_DNA"/>
</dbReference>
<dbReference type="SUPFAM" id="SSF48452">
    <property type="entry name" value="TPR-like"/>
    <property type="match status" value="1"/>
</dbReference>
<organism evidence="3">
    <name type="scientific">marine metagenome</name>
    <dbReference type="NCBI Taxonomy" id="408172"/>
    <lineage>
        <taxon>unclassified sequences</taxon>
        <taxon>metagenomes</taxon>
        <taxon>ecological metagenomes</taxon>
    </lineage>
</organism>